<keyword evidence="1" id="KW-0732">Signal</keyword>
<dbReference type="EMBL" id="JBHUEK010000017">
    <property type="protein sequence ID" value="MFD1779133.1"/>
    <property type="molecule type" value="Genomic_DNA"/>
</dbReference>
<evidence type="ECO:0000313" key="2">
    <source>
        <dbReference type="EMBL" id="MFD1779133.1"/>
    </source>
</evidence>
<accession>A0ABW4MMH4</accession>
<gene>
    <name evidence="2" type="ORF">ACFSFW_10680</name>
</gene>
<comment type="caution">
    <text evidence="2">The sequence shown here is derived from an EMBL/GenBank/DDBJ whole genome shotgun (WGS) entry which is preliminary data.</text>
</comment>
<reference evidence="3" key="1">
    <citation type="journal article" date="2019" name="Int. J. Syst. Evol. Microbiol.">
        <title>The Global Catalogue of Microorganisms (GCM) 10K type strain sequencing project: providing services to taxonomists for standard genome sequencing and annotation.</title>
        <authorList>
            <consortium name="The Broad Institute Genomics Platform"/>
            <consortium name="The Broad Institute Genome Sequencing Center for Infectious Disease"/>
            <person name="Wu L."/>
            <person name="Ma J."/>
        </authorList>
    </citation>
    <scope>NUCLEOTIDE SEQUENCE [LARGE SCALE GENOMIC DNA]</scope>
    <source>
        <strain evidence="3">CCUG 15531</strain>
    </source>
</reference>
<keyword evidence="3" id="KW-1185">Reference proteome</keyword>
<dbReference type="RefSeq" id="WP_388037943.1">
    <property type="nucleotide sequence ID" value="NZ_JBHUEK010000017.1"/>
</dbReference>
<name>A0ABW4MMH4_9BACI</name>
<evidence type="ECO:0008006" key="4">
    <source>
        <dbReference type="Google" id="ProtNLM"/>
    </source>
</evidence>
<feature type="chain" id="PRO_5047069618" description="Lipoprotein" evidence="1">
    <location>
        <begin position="26"/>
        <end position="128"/>
    </location>
</feature>
<evidence type="ECO:0000313" key="3">
    <source>
        <dbReference type="Proteomes" id="UP001597227"/>
    </source>
</evidence>
<organism evidence="2 3">
    <name type="scientific">Fredinandcohnia salidurans</name>
    <dbReference type="NCBI Taxonomy" id="2595041"/>
    <lineage>
        <taxon>Bacteria</taxon>
        <taxon>Bacillati</taxon>
        <taxon>Bacillota</taxon>
        <taxon>Bacilli</taxon>
        <taxon>Bacillales</taxon>
        <taxon>Bacillaceae</taxon>
        <taxon>Fredinandcohnia</taxon>
    </lineage>
</organism>
<dbReference type="Proteomes" id="UP001597227">
    <property type="component" value="Unassembled WGS sequence"/>
</dbReference>
<proteinExistence type="predicted"/>
<evidence type="ECO:0000256" key="1">
    <source>
        <dbReference type="SAM" id="SignalP"/>
    </source>
</evidence>
<protein>
    <recommendedName>
        <fullName evidence="4">Lipoprotein</fullName>
    </recommendedName>
</protein>
<sequence>MRKSVILFLFTFVSCILLVSCSADGGKVTARDVLKQNHDADVLKYNGFMYNNVTDLEWFKKDKSKFQKGKEIGEIKKVTNSSLFFTNFSATKLPKGTTLYDSNDGDTGIIIIETENGEILYYMKLLEG</sequence>
<feature type="signal peptide" evidence="1">
    <location>
        <begin position="1"/>
        <end position="25"/>
    </location>
</feature>
<dbReference type="PROSITE" id="PS51257">
    <property type="entry name" value="PROKAR_LIPOPROTEIN"/>
    <property type="match status" value="1"/>
</dbReference>